<keyword evidence="1" id="KW-0732">Signal</keyword>
<feature type="chain" id="PRO_5039674457" evidence="1">
    <location>
        <begin position="28"/>
        <end position="70"/>
    </location>
</feature>
<gene>
    <name evidence="2" type="ORF">SAMN05216481_12821</name>
</gene>
<sequence>MPSYSGISFALRRLAVAAILCASVAGAAAMAALSEQPGGFGVLASTTEVDWPPVSPYDGNVDWPPAPPQD</sequence>
<dbReference type="AlphaFoldDB" id="A0A1H9KRT8"/>
<dbReference type="RefSeq" id="WP_093663402.1">
    <property type="nucleotide sequence ID" value="NZ_FOET01000028.1"/>
</dbReference>
<dbReference type="EMBL" id="FOET01000028">
    <property type="protein sequence ID" value="SER01870.1"/>
    <property type="molecule type" value="Genomic_DNA"/>
</dbReference>
<accession>A0A1H9KRT8</accession>
<name>A0A1H9KRT8_9ACTN</name>
<evidence type="ECO:0000313" key="2">
    <source>
        <dbReference type="EMBL" id="SER01870.1"/>
    </source>
</evidence>
<protein>
    <submittedName>
        <fullName evidence="2">Uncharacterized protein</fullName>
    </submittedName>
</protein>
<evidence type="ECO:0000256" key="1">
    <source>
        <dbReference type="SAM" id="SignalP"/>
    </source>
</evidence>
<dbReference type="Proteomes" id="UP000199055">
    <property type="component" value="Unassembled WGS sequence"/>
</dbReference>
<reference evidence="2 3" key="1">
    <citation type="submission" date="2016-10" db="EMBL/GenBank/DDBJ databases">
        <authorList>
            <person name="de Groot N.N."/>
        </authorList>
    </citation>
    <scope>NUCLEOTIDE SEQUENCE [LARGE SCALE GENOMIC DNA]</scope>
    <source>
        <strain evidence="2 3">CGMCC 4.3519</strain>
    </source>
</reference>
<keyword evidence="3" id="KW-1185">Reference proteome</keyword>
<feature type="signal peptide" evidence="1">
    <location>
        <begin position="1"/>
        <end position="27"/>
    </location>
</feature>
<evidence type="ECO:0000313" key="3">
    <source>
        <dbReference type="Proteomes" id="UP000199055"/>
    </source>
</evidence>
<proteinExistence type="predicted"/>
<organism evidence="2 3">
    <name type="scientific">Streptomyces radiopugnans</name>
    <dbReference type="NCBI Taxonomy" id="403935"/>
    <lineage>
        <taxon>Bacteria</taxon>
        <taxon>Bacillati</taxon>
        <taxon>Actinomycetota</taxon>
        <taxon>Actinomycetes</taxon>
        <taxon>Kitasatosporales</taxon>
        <taxon>Streptomycetaceae</taxon>
        <taxon>Streptomyces</taxon>
    </lineage>
</organism>